<comment type="caution">
    <text evidence="2">The sequence shown here is derived from an EMBL/GenBank/DDBJ whole genome shotgun (WGS) entry which is preliminary data.</text>
</comment>
<dbReference type="AlphaFoldDB" id="A0AB73T0P4"/>
<sequence>MEYQIISDGSCDLGVRTAKENYIEIVPFYVSFDGENYKKEIEEIGVREFYQKMVDNPTLYPKSSLPNVEDYLRVFRPYAAEGIPVICICITSKFSGSYTSAVNAGQIISEEFPGARIEVIDSSVNTVLQGLVVLEAAKMRDAGFTFEENVRRLEEIKSTGRIFFTIGGMEYLVHGGRVGKLMGAAGATLGIRPLITLKEGEIFPSGISRSRKKSMQKVIELVRKHFHETGEDPNSYSFVTGYGYDYEEAVGFRDELLRSLSEYSNVRQMDIYQIGATIGVHTGPYPIGTGLVKKAV</sequence>
<dbReference type="PANTHER" id="PTHR33434:SF2">
    <property type="entry name" value="FATTY ACID-BINDING PROTEIN TM_1468"/>
    <property type="match status" value="1"/>
</dbReference>
<evidence type="ECO:0000313" key="3">
    <source>
        <dbReference type="Proteomes" id="UP000245412"/>
    </source>
</evidence>
<dbReference type="InterPro" id="IPR003797">
    <property type="entry name" value="DegV"/>
</dbReference>
<dbReference type="Gene3D" id="3.40.50.10170">
    <property type="match status" value="1"/>
</dbReference>
<protein>
    <submittedName>
        <fullName evidence="2">DegV family protein with EDD domain</fullName>
    </submittedName>
</protein>
<dbReference type="Gene3D" id="3.30.1180.10">
    <property type="match status" value="1"/>
</dbReference>
<evidence type="ECO:0000313" key="2">
    <source>
        <dbReference type="EMBL" id="PWJ73295.1"/>
    </source>
</evidence>
<dbReference type="InterPro" id="IPR043168">
    <property type="entry name" value="DegV_C"/>
</dbReference>
<proteinExistence type="predicted"/>
<dbReference type="GO" id="GO:0008289">
    <property type="term" value="F:lipid binding"/>
    <property type="evidence" value="ECO:0007669"/>
    <property type="project" value="UniProtKB-KW"/>
</dbReference>
<dbReference type="RefSeq" id="WP_109747835.1">
    <property type="nucleotide sequence ID" value="NZ_JANKBI010000022.1"/>
</dbReference>
<dbReference type="PROSITE" id="PS51482">
    <property type="entry name" value="DEGV"/>
    <property type="match status" value="1"/>
</dbReference>
<organism evidence="2 3">
    <name type="scientific">Murimonas intestini</name>
    <dbReference type="NCBI Taxonomy" id="1337051"/>
    <lineage>
        <taxon>Bacteria</taxon>
        <taxon>Bacillati</taxon>
        <taxon>Bacillota</taxon>
        <taxon>Clostridia</taxon>
        <taxon>Lachnospirales</taxon>
        <taxon>Lachnospiraceae</taxon>
        <taxon>Murimonas</taxon>
    </lineage>
</organism>
<dbReference type="InterPro" id="IPR050270">
    <property type="entry name" value="DegV_domain_contain"/>
</dbReference>
<dbReference type="NCBIfam" id="TIGR00762">
    <property type="entry name" value="DegV"/>
    <property type="match status" value="1"/>
</dbReference>
<name>A0AB73T0P4_9FIRM</name>
<keyword evidence="3" id="KW-1185">Reference proteome</keyword>
<gene>
    <name evidence="2" type="ORF">C7383_11381</name>
</gene>
<dbReference type="Proteomes" id="UP000245412">
    <property type="component" value="Unassembled WGS sequence"/>
</dbReference>
<dbReference type="EMBL" id="QGGY01000013">
    <property type="protein sequence ID" value="PWJ73295.1"/>
    <property type="molecule type" value="Genomic_DNA"/>
</dbReference>
<dbReference type="Pfam" id="PF02645">
    <property type="entry name" value="DegV"/>
    <property type="match status" value="1"/>
</dbReference>
<reference evidence="2 3" key="1">
    <citation type="submission" date="2018-05" db="EMBL/GenBank/DDBJ databases">
        <authorList>
            <person name="Goeker M."/>
            <person name="Huntemann M."/>
            <person name="Clum A."/>
            <person name="Pillay M."/>
            <person name="Palaniappan K."/>
            <person name="Varghese N."/>
            <person name="Mikhailova N."/>
            <person name="Stamatis D."/>
            <person name="Reddy T."/>
            <person name="Daum C."/>
            <person name="Shapiro N."/>
            <person name="Ivanova N."/>
            <person name="Kyrpides N."/>
            <person name="Woyke T."/>
        </authorList>
    </citation>
    <scope>NUCLEOTIDE SEQUENCE [LARGE SCALE GENOMIC DNA]</scope>
    <source>
        <strain evidence="2 3">DSM 26524</strain>
    </source>
</reference>
<evidence type="ECO:0000256" key="1">
    <source>
        <dbReference type="ARBA" id="ARBA00023121"/>
    </source>
</evidence>
<dbReference type="PANTHER" id="PTHR33434">
    <property type="entry name" value="DEGV DOMAIN-CONTAINING PROTEIN DR_1986-RELATED"/>
    <property type="match status" value="1"/>
</dbReference>
<keyword evidence="1" id="KW-0446">Lipid-binding</keyword>
<accession>A0AB73T0P4</accession>
<dbReference type="SUPFAM" id="SSF82549">
    <property type="entry name" value="DAK1/DegV-like"/>
    <property type="match status" value="1"/>
</dbReference>